<reference evidence="5" key="1">
    <citation type="submission" date="2020-04" db="EMBL/GenBank/DDBJ databases">
        <authorList>
            <person name="Alioto T."/>
            <person name="Alioto T."/>
            <person name="Gomez Garrido J."/>
        </authorList>
    </citation>
    <scope>NUCLEOTIDE SEQUENCE</scope>
    <source>
        <strain evidence="5">A484AB</strain>
    </source>
</reference>
<protein>
    <submittedName>
        <fullName evidence="5">Organic cation transporter</fullName>
    </submittedName>
</protein>
<evidence type="ECO:0000256" key="2">
    <source>
        <dbReference type="ARBA" id="ARBA00022692"/>
    </source>
</evidence>
<gene>
    <name evidence="5" type="ORF">PACLA_8A053658</name>
</gene>
<dbReference type="Pfam" id="PF00083">
    <property type="entry name" value="Sugar_tr"/>
    <property type="match status" value="1"/>
</dbReference>
<dbReference type="AlphaFoldDB" id="A0A7D9EAM8"/>
<dbReference type="PANTHER" id="PTHR24064">
    <property type="entry name" value="SOLUTE CARRIER FAMILY 22 MEMBER"/>
    <property type="match status" value="1"/>
</dbReference>
<keyword evidence="3" id="KW-1133">Transmembrane helix</keyword>
<keyword evidence="2" id="KW-0812">Transmembrane</keyword>
<accession>A0A7D9EAM8</accession>
<sequence>MGKTVDEILEQIGQMGRFQISRLSMFCFLMSPAIFQLLNMYYLAAEAPWQCVKNSTECKLNGSFVAGDYDYDFRCKINRSEWEYARYEGPHDSIVSEFDLVCDQAAYGSLAISISAIGEAIFSIPLGLLSDRYGRLWTLYPCLFIMITVGFASAFATKYWHYLVSRLFSGAVMFGVLYSISSLSGEFVGPRYRPLSQIVTWTAATFELLILTLMAYFVRTWRTLTILCTAPWIVGLVFAKFTQESSRWYLTHDKADKAEKNLREIAKVNRKKYPDEKLKIPEVSQESRFNCLALFSSLTLVISILIQAFVW</sequence>
<dbReference type="GO" id="GO:0016020">
    <property type="term" value="C:membrane"/>
    <property type="evidence" value="ECO:0007669"/>
    <property type="project" value="UniProtKB-SubCell"/>
</dbReference>
<comment type="caution">
    <text evidence="5">The sequence shown here is derived from an EMBL/GenBank/DDBJ whole genome shotgun (WGS) entry which is preliminary data.</text>
</comment>
<proteinExistence type="predicted"/>
<dbReference type="InterPro" id="IPR005828">
    <property type="entry name" value="MFS_sugar_transport-like"/>
</dbReference>
<evidence type="ECO:0000256" key="1">
    <source>
        <dbReference type="ARBA" id="ARBA00004141"/>
    </source>
</evidence>
<dbReference type="GO" id="GO:0022857">
    <property type="term" value="F:transmembrane transporter activity"/>
    <property type="evidence" value="ECO:0007669"/>
    <property type="project" value="InterPro"/>
</dbReference>
<dbReference type="EMBL" id="CACRXK020004942">
    <property type="protein sequence ID" value="CAB4004584.1"/>
    <property type="molecule type" value="Genomic_DNA"/>
</dbReference>
<dbReference type="Proteomes" id="UP001152795">
    <property type="component" value="Unassembled WGS sequence"/>
</dbReference>
<evidence type="ECO:0000256" key="4">
    <source>
        <dbReference type="ARBA" id="ARBA00023136"/>
    </source>
</evidence>
<keyword evidence="4" id="KW-0472">Membrane</keyword>
<evidence type="ECO:0000313" key="6">
    <source>
        <dbReference type="Proteomes" id="UP001152795"/>
    </source>
</evidence>
<dbReference type="SUPFAM" id="SSF103473">
    <property type="entry name" value="MFS general substrate transporter"/>
    <property type="match status" value="1"/>
</dbReference>
<comment type="subcellular location">
    <subcellularLocation>
        <location evidence="1">Membrane</location>
        <topology evidence="1">Multi-pass membrane protein</topology>
    </subcellularLocation>
</comment>
<evidence type="ECO:0000256" key="3">
    <source>
        <dbReference type="ARBA" id="ARBA00022989"/>
    </source>
</evidence>
<dbReference type="Gene3D" id="1.20.1250.20">
    <property type="entry name" value="MFS general substrate transporter like domains"/>
    <property type="match status" value="1"/>
</dbReference>
<dbReference type="OrthoDB" id="6019834at2759"/>
<evidence type="ECO:0000313" key="5">
    <source>
        <dbReference type="EMBL" id="CAB4004584.1"/>
    </source>
</evidence>
<dbReference type="InterPro" id="IPR036259">
    <property type="entry name" value="MFS_trans_sf"/>
</dbReference>
<keyword evidence="6" id="KW-1185">Reference proteome</keyword>
<organism evidence="5 6">
    <name type="scientific">Paramuricea clavata</name>
    <name type="common">Red gorgonian</name>
    <name type="synonym">Violescent sea-whip</name>
    <dbReference type="NCBI Taxonomy" id="317549"/>
    <lineage>
        <taxon>Eukaryota</taxon>
        <taxon>Metazoa</taxon>
        <taxon>Cnidaria</taxon>
        <taxon>Anthozoa</taxon>
        <taxon>Octocorallia</taxon>
        <taxon>Malacalcyonacea</taxon>
        <taxon>Plexauridae</taxon>
        <taxon>Paramuricea</taxon>
    </lineage>
</organism>
<name>A0A7D9EAM8_PARCT</name>